<dbReference type="EMBL" id="JACVVK020000085">
    <property type="protein sequence ID" value="KAK7494204.1"/>
    <property type="molecule type" value="Genomic_DNA"/>
</dbReference>
<comment type="caution">
    <text evidence="1">The sequence shown here is derived from an EMBL/GenBank/DDBJ whole genome shotgun (WGS) entry which is preliminary data.</text>
</comment>
<organism evidence="1 2">
    <name type="scientific">Batillaria attramentaria</name>
    <dbReference type="NCBI Taxonomy" id="370345"/>
    <lineage>
        <taxon>Eukaryota</taxon>
        <taxon>Metazoa</taxon>
        <taxon>Spiralia</taxon>
        <taxon>Lophotrochozoa</taxon>
        <taxon>Mollusca</taxon>
        <taxon>Gastropoda</taxon>
        <taxon>Caenogastropoda</taxon>
        <taxon>Sorbeoconcha</taxon>
        <taxon>Cerithioidea</taxon>
        <taxon>Batillariidae</taxon>
        <taxon>Batillaria</taxon>
    </lineage>
</organism>
<dbReference type="InterPro" id="IPR052828">
    <property type="entry name" value="NELF-A_domain"/>
</dbReference>
<dbReference type="PANTHER" id="PTHR13328:SF4">
    <property type="entry name" value="NEGATIVE ELONGATION FACTOR A"/>
    <property type="match status" value="1"/>
</dbReference>
<evidence type="ECO:0000313" key="1">
    <source>
        <dbReference type="EMBL" id="KAK7494204.1"/>
    </source>
</evidence>
<dbReference type="Proteomes" id="UP001519460">
    <property type="component" value="Unassembled WGS sequence"/>
</dbReference>
<accession>A0ABD0L3T9</accession>
<dbReference type="PANTHER" id="PTHR13328">
    <property type="entry name" value="NEGATIVE ELONGATION FACTOR A NELF-A"/>
    <property type="match status" value="1"/>
</dbReference>
<dbReference type="AlphaFoldDB" id="A0ABD0L3T9"/>
<sequence length="88" mass="10073">MMEAQEMFRVSNKVSRPEKALILGFMAGSRDNPCPQQGNVLNIKLSENEEVVQADGVEKKVLVDTYFQMNYGTGEWKRFKKFRDIPAS</sequence>
<evidence type="ECO:0000313" key="2">
    <source>
        <dbReference type="Proteomes" id="UP001519460"/>
    </source>
</evidence>
<protein>
    <submittedName>
        <fullName evidence="1">Uncharacterized protein</fullName>
    </submittedName>
</protein>
<gene>
    <name evidence="1" type="ORF">BaRGS_00014486</name>
</gene>
<reference evidence="1 2" key="1">
    <citation type="journal article" date="2023" name="Sci. Data">
        <title>Genome assembly of the Korean intertidal mud-creeper Batillaria attramentaria.</title>
        <authorList>
            <person name="Patra A.K."/>
            <person name="Ho P.T."/>
            <person name="Jun S."/>
            <person name="Lee S.J."/>
            <person name="Kim Y."/>
            <person name="Won Y.J."/>
        </authorList>
    </citation>
    <scope>NUCLEOTIDE SEQUENCE [LARGE SCALE GENOMIC DNA]</scope>
    <source>
        <strain evidence="1">Wonlab-2016</strain>
    </source>
</reference>
<proteinExistence type="predicted"/>
<name>A0ABD0L3T9_9CAEN</name>
<keyword evidence="2" id="KW-1185">Reference proteome</keyword>